<dbReference type="GO" id="GO:0005694">
    <property type="term" value="C:chromosome"/>
    <property type="evidence" value="ECO:0007669"/>
    <property type="project" value="UniProtKB-ARBA"/>
</dbReference>
<dbReference type="FunFam" id="3.30.160.60:FF:001732">
    <property type="entry name" value="Zgc:162936"/>
    <property type="match status" value="1"/>
</dbReference>
<feature type="region of interest" description="Disordered" evidence="6">
    <location>
        <begin position="1"/>
        <end position="28"/>
    </location>
</feature>
<reference evidence="8" key="2">
    <citation type="journal article" date="2018" name="Environ. Sci. Technol.">
        <title>The Toxicogenome of Hyalella azteca: A Model for Sediment Ecotoxicology and Evolutionary Toxicology.</title>
        <authorList>
            <person name="Poynton H.C."/>
            <person name="Hasenbein S."/>
            <person name="Benoit J.B."/>
            <person name="Sepulveda M.S."/>
            <person name="Poelchau M.F."/>
            <person name="Hughes D.S.T."/>
            <person name="Murali S.C."/>
            <person name="Chen S."/>
            <person name="Glastad K.M."/>
            <person name="Goodisman M.A.D."/>
            <person name="Werren J.H."/>
            <person name="Vineis J.H."/>
            <person name="Bowen J.L."/>
            <person name="Friedrich M."/>
            <person name="Jones J."/>
            <person name="Robertson H.M."/>
            <person name="Feyereisen R."/>
            <person name="Mechler-Hickson A."/>
            <person name="Mathers N."/>
            <person name="Lee C.E."/>
            <person name="Colbourne J.K."/>
            <person name="Biales A."/>
            <person name="Johnston J.S."/>
            <person name="Wellborn G.A."/>
            <person name="Rosendale A.J."/>
            <person name="Cridge A.G."/>
            <person name="Munoz-Torres M.C."/>
            <person name="Bain P.A."/>
            <person name="Manny A.R."/>
            <person name="Major K.M."/>
            <person name="Lambert F.N."/>
            <person name="Vulpe C.D."/>
            <person name="Tuck P."/>
            <person name="Blalock B.J."/>
            <person name="Lin Y.Y."/>
            <person name="Smith M.E."/>
            <person name="Ochoa-Acuna H."/>
            <person name="Chen M.M."/>
            <person name="Childers C.P."/>
            <person name="Qu J."/>
            <person name="Dugan S."/>
            <person name="Lee S.L."/>
            <person name="Chao H."/>
            <person name="Dinh H."/>
            <person name="Han Y."/>
            <person name="Doddapaneni H."/>
            <person name="Worley K.C."/>
            <person name="Muzny D.M."/>
            <person name="Gibbs R.A."/>
            <person name="Richards S."/>
        </authorList>
    </citation>
    <scope>NUCLEOTIDE SEQUENCE</scope>
    <source>
        <strain evidence="8">HAZT.00-mixed</strain>
        <tissue evidence="8">Whole organism</tissue>
    </source>
</reference>
<feature type="domain" description="C2H2-type" evidence="7">
    <location>
        <begin position="168"/>
        <end position="196"/>
    </location>
</feature>
<evidence type="ECO:0000256" key="4">
    <source>
        <dbReference type="ARBA" id="ARBA00022833"/>
    </source>
</evidence>
<proteinExistence type="predicted"/>
<reference evidence="8" key="1">
    <citation type="submission" date="2014-08" db="EMBL/GenBank/DDBJ databases">
        <authorList>
            <person name="Murali S."/>
            <person name="Richards S."/>
            <person name="Bandaranaike D."/>
            <person name="Bellair M."/>
            <person name="Blankenburg K."/>
            <person name="Chao H."/>
            <person name="Dinh H."/>
            <person name="Doddapaneni H."/>
            <person name="Dugan-Rocha S."/>
            <person name="Elkadiri S."/>
            <person name="Gnanaolivu R."/>
            <person name="Hughes D."/>
            <person name="Lee S."/>
            <person name="Li M."/>
            <person name="Ming W."/>
            <person name="Munidasa M."/>
            <person name="Muniz J."/>
            <person name="Nguyen L."/>
            <person name="Osuji N."/>
            <person name="Pu L.-L."/>
            <person name="Puazo M."/>
            <person name="Skinner E."/>
            <person name="Qu C."/>
            <person name="Quiroz J."/>
            <person name="Raj R."/>
            <person name="Weissenberger G."/>
            <person name="Xin Y."/>
            <person name="Zou X."/>
            <person name="Han Y."/>
            <person name="Worley K."/>
            <person name="Muzny D."/>
            <person name="Gibbs R."/>
        </authorList>
    </citation>
    <scope>NUCLEOTIDE SEQUENCE</scope>
    <source>
        <strain evidence="8">HAZT.00-mixed</strain>
        <tissue evidence="8">Whole organism</tissue>
    </source>
</reference>
<dbReference type="Gene3D" id="3.30.160.60">
    <property type="entry name" value="Classic Zinc Finger"/>
    <property type="match status" value="2"/>
</dbReference>
<dbReference type="PANTHER" id="PTHR24403">
    <property type="entry name" value="ZINC FINGER PROTEIN"/>
    <property type="match status" value="1"/>
</dbReference>
<protein>
    <recommendedName>
        <fullName evidence="7">C2H2-type domain-containing protein</fullName>
    </recommendedName>
</protein>
<dbReference type="PROSITE" id="PS00028">
    <property type="entry name" value="ZINC_FINGER_C2H2_1"/>
    <property type="match status" value="1"/>
</dbReference>
<evidence type="ECO:0000256" key="2">
    <source>
        <dbReference type="ARBA" id="ARBA00022737"/>
    </source>
</evidence>
<evidence type="ECO:0000313" key="8">
    <source>
        <dbReference type="EMBL" id="KAA0202713.1"/>
    </source>
</evidence>
<name>A0A6A0HAB8_HYAAZ</name>
<dbReference type="GO" id="GO:0045893">
    <property type="term" value="P:positive regulation of DNA-templated transcription"/>
    <property type="evidence" value="ECO:0007669"/>
    <property type="project" value="UniProtKB-ARBA"/>
</dbReference>
<keyword evidence="3 5" id="KW-0863">Zinc-finger</keyword>
<accession>A0A6A0HAB8</accession>
<evidence type="ECO:0000256" key="5">
    <source>
        <dbReference type="PROSITE-ProRule" id="PRU00042"/>
    </source>
</evidence>
<dbReference type="GO" id="GO:0005634">
    <property type="term" value="C:nucleus"/>
    <property type="evidence" value="ECO:0007669"/>
    <property type="project" value="TreeGrafter"/>
</dbReference>
<evidence type="ECO:0000259" key="7">
    <source>
        <dbReference type="PROSITE" id="PS50157"/>
    </source>
</evidence>
<dbReference type="EMBL" id="JQDR03003126">
    <property type="protein sequence ID" value="KAA0202713.1"/>
    <property type="molecule type" value="Genomic_DNA"/>
</dbReference>
<dbReference type="Proteomes" id="UP000711488">
    <property type="component" value="Unassembled WGS sequence"/>
</dbReference>
<dbReference type="PANTHER" id="PTHR24403:SF67">
    <property type="entry name" value="FI01116P-RELATED"/>
    <property type="match status" value="1"/>
</dbReference>
<organism evidence="8">
    <name type="scientific">Hyalella azteca</name>
    <name type="common">Amphipod</name>
    <dbReference type="NCBI Taxonomy" id="294128"/>
    <lineage>
        <taxon>Eukaryota</taxon>
        <taxon>Metazoa</taxon>
        <taxon>Ecdysozoa</taxon>
        <taxon>Arthropoda</taxon>
        <taxon>Crustacea</taxon>
        <taxon>Multicrustacea</taxon>
        <taxon>Malacostraca</taxon>
        <taxon>Eumalacostraca</taxon>
        <taxon>Peracarida</taxon>
        <taxon>Amphipoda</taxon>
        <taxon>Senticaudata</taxon>
        <taxon>Talitrida</taxon>
        <taxon>Talitroidea</taxon>
        <taxon>Hyalellidae</taxon>
        <taxon>Hyalella</taxon>
    </lineage>
</organism>
<gene>
    <name evidence="8" type="ORF">HAZT_HAZT000649</name>
</gene>
<dbReference type="AlphaFoldDB" id="A0A6A0HAB8"/>
<dbReference type="InterPro" id="IPR036236">
    <property type="entry name" value="Znf_C2H2_sf"/>
</dbReference>
<feature type="compositionally biased region" description="Low complexity" evidence="6">
    <location>
        <begin position="16"/>
        <end position="28"/>
    </location>
</feature>
<dbReference type="InterPro" id="IPR013087">
    <property type="entry name" value="Znf_C2H2_type"/>
</dbReference>
<dbReference type="Pfam" id="PF13909">
    <property type="entry name" value="zf-H2C2_5"/>
    <property type="match status" value="1"/>
</dbReference>
<dbReference type="SUPFAM" id="SSF57667">
    <property type="entry name" value="beta-beta-alpha zinc fingers"/>
    <property type="match status" value="1"/>
</dbReference>
<comment type="caution">
    <text evidence="8">The sequence shown here is derived from an EMBL/GenBank/DDBJ whole genome shotgun (WGS) entry which is preliminary data.</text>
</comment>
<evidence type="ECO:0000256" key="3">
    <source>
        <dbReference type="ARBA" id="ARBA00022771"/>
    </source>
</evidence>
<reference evidence="8" key="3">
    <citation type="submission" date="2019-06" db="EMBL/GenBank/DDBJ databases">
        <authorList>
            <person name="Poynton C."/>
            <person name="Hasenbein S."/>
            <person name="Benoit J.B."/>
            <person name="Sepulveda M.S."/>
            <person name="Poelchau M.F."/>
            <person name="Murali S.C."/>
            <person name="Chen S."/>
            <person name="Glastad K.M."/>
            <person name="Werren J.H."/>
            <person name="Vineis J.H."/>
            <person name="Bowen J.L."/>
            <person name="Friedrich M."/>
            <person name="Jones J."/>
            <person name="Robertson H.M."/>
            <person name="Feyereisen R."/>
            <person name="Mechler-Hickson A."/>
            <person name="Mathers N."/>
            <person name="Lee C.E."/>
            <person name="Colbourne J.K."/>
            <person name="Biales A."/>
            <person name="Johnston J.S."/>
            <person name="Wellborn G.A."/>
            <person name="Rosendale A.J."/>
            <person name="Cridge A.G."/>
            <person name="Munoz-Torres M.C."/>
            <person name="Bain P.A."/>
            <person name="Manny A.R."/>
            <person name="Major K.M."/>
            <person name="Lambert F.N."/>
            <person name="Vulpe C.D."/>
            <person name="Tuck P."/>
            <person name="Blalock B.J."/>
            <person name="Lin Y.-Y."/>
            <person name="Smith M.E."/>
            <person name="Ochoa-Acuna H."/>
            <person name="Chen M.-J.M."/>
            <person name="Childers C.P."/>
            <person name="Qu J."/>
            <person name="Dugan S."/>
            <person name="Lee S.L."/>
            <person name="Chao H."/>
            <person name="Dinh H."/>
            <person name="Han Y."/>
            <person name="Doddapaneni H."/>
            <person name="Worley K.C."/>
            <person name="Muzny D.M."/>
            <person name="Gibbs R.A."/>
            <person name="Richards S."/>
        </authorList>
    </citation>
    <scope>NUCLEOTIDE SEQUENCE</scope>
    <source>
        <strain evidence="8">HAZT.00-mixed</strain>
        <tissue evidence="8">Whole organism</tissue>
    </source>
</reference>
<feature type="region of interest" description="Disordered" evidence="6">
    <location>
        <begin position="184"/>
        <end position="203"/>
    </location>
</feature>
<sequence length="203" mass="21968">MVVIPPQMDHLPGQPSTSLGSSSTASGGTSIDELRCFVSLRGDRAGLLDNLNIADVAPGKTVNLKTFPGTIRTEVPIAGRRDVWPSPGISPVSTKTMGKSLPLSMAGVTGAGSSASGSSATGTQFDVLFKPIGTSKIKIYQCEFCDRKLYSNIDMVRHVRTHTGERPYKCPDCDYRASRKWSLQSHIGHKHPERRARESTDPR</sequence>
<feature type="domain" description="C2H2-type" evidence="7">
    <location>
        <begin position="140"/>
        <end position="167"/>
    </location>
</feature>
<dbReference type="PROSITE" id="PS50157">
    <property type="entry name" value="ZINC_FINGER_C2H2_2"/>
    <property type="match status" value="2"/>
</dbReference>
<evidence type="ECO:0000256" key="6">
    <source>
        <dbReference type="SAM" id="MobiDB-lite"/>
    </source>
</evidence>
<dbReference type="SMART" id="SM00355">
    <property type="entry name" value="ZnF_C2H2"/>
    <property type="match status" value="2"/>
</dbReference>
<dbReference type="GO" id="GO:0043565">
    <property type="term" value="F:sequence-specific DNA binding"/>
    <property type="evidence" value="ECO:0007669"/>
    <property type="project" value="UniProtKB-ARBA"/>
</dbReference>
<evidence type="ECO:0000256" key="1">
    <source>
        <dbReference type="ARBA" id="ARBA00022723"/>
    </source>
</evidence>
<keyword evidence="4" id="KW-0862">Zinc</keyword>
<keyword evidence="2" id="KW-0677">Repeat</keyword>
<dbReference type="InterPro" id="IPR050688">
    <property type="entry name" value="Zinc_finger/UBP_domain"/>
</dbReference>
<dbReference type="GO" id="GO:0008270">
    <property type="term" value="F:zinc ion binding"/>
    <property type="evidence" value="ECO:0007669"/>
    <property type="project" value="UniProtKB-KW"/>
</dbReference>
<keyword evidence="1" id="KW-0479">Metal-binding</keyword>